<comment type="caution">
    <text evidence="1">The sequence shown here is derived from an EMBL/GenBank/DDBJ whole genome shotgun (WGS) entry which is preliminary data.</text>
</comment>
<dbReference type="AlphaFoldDB" id="E9SEW4"/>
<gene>
    <name evidence="1" type="ORF">CUS_4585</name>
</gene>
<accession>E9SEW4</accession>
<keyword evidence="2" id="KW-1185">Reference proteome</keyword>
<name>E9SEW4_RUMAL</name>
<reference evidence="1 2" key="1">
    <citation type="submission" date="2011-02" db="EMBL/GenBank/DDBJ databases">
        <authorList>
            <person name="Nelson K.E."/>
            <person name="Sutton G."/>
            <person name="Torralba M."/>
            <person name="Durkin S."/>
            <person name="Harkins D."/>
            <person name="Montgomery R."/>
            <person name="Ziemer C."/>
            <person name="Klaassens E."/>
            <person name="Ocuiv P."/>
            <person name="Morrison M."/>
        </authorList>
    </citation>
    <scope>NUCLEOTIDE SEQUENCE [LARGE SCALE GENOMIC DNA]</scope>
    <source>
        <strain evidence="1 2">8</strain>
    </source>
</reference>
<dbReference type="EMBL" id="ADKM02000107">
    <property type="protein sequence ID" value="EGC02184.1"/>
    <property type="molecule type" value="Genomic_DNA"/>
</dbReference>
<organism evidence="1 2">
    <name type="scientific">Ruminococcus albus 8</name>
    <dbReference type="NCBI Taxonomy" id="246199"/>
    <lineage>
        <taxon>Bacteria</taxon>
        <taxon>Bacillati</taxon>
        <taxon>Bacillota</taxon>
        <taxon>Clostridia</taxon>
        <taxon>Eubacteriales</taxon>
        <taxon>Oscillospiraceae</taxon>
        <taxon>Ruminococcus</taxon>
    </lineage>
</organism>
<evidence type="ECO:0000313" key="2">
    <source>
        <dbReference type="Proteomes" id="UP000004259"/>
    </source>
</evidence>
<dbReference type="Proteomes" id="UP000004259">
    <property type="component" value="Unassembled WGS sequence"/>
</dbReference>
<sequence>MNIYTVTFFGHRYVDNMFRIEEKLEPILKELINQKEYVEFLVGRDGEFDQIVSSAIRRKMSMDNDQKAYIYIDSKGVLQKAGDIEGLFSKAYVKVDLKDTVLKMEPVDKVGIIDQETVYFKTFYDPQFLTFII</sequence>
<proteinExistence type="predicted"/>
<evidence type="ECO:0000313" key="1">
    <source>
        <dbReference type="EMBL" id="EGC02184.1"/>
    </source>
</evidence>
<dbReference type="RefSeq" id="WP_002851437.1">
    <property type="nucleotide sequence ID" value="NZ_ADKM02000107.1"/>
</dbReference>
<protein>
    <submittedName>
        <fullName evidence="1">Conserved domain protein</fullName>
    </submittedName>
</protein>